<comment type="caution">
    <text evidence="5">The sequence shown here is derived from an EMBL/GenBank/DDBJ whole genome shotgun (WGS) entry which is preliminary data.</text>
</comment>
<dbReference type="CDD" id="cd02650">
    <property type="entry name" value="nuc_hydro_CaPnhB"/>
    <property type="match status" value="1"/>
</dbReference>
<dbReference type="AlphaFoldDB" id="A0AAV1HU60"/>
<dbReference type="GO" id="GO:0005829">
    <property type="term" value="C:cytosol"/>
    <property type="evidence" value="ECO:0007669"/>
    <property type="project" value="TreeGrafter"/>
</dbReference>
<dbReference type="GO" id="GO:0008477">
    <property type="term" value="F:purine nucleosidase activity"/>
    <property type="evidence" value="ECO:0007669"/>
    <property type="project" value="TreeGrafter"/>
</dbReference>
<dbReference type="PANTHER" id="PTHR12304:SF4">
    <property type="entry name" value="URIDINE NUCLEOSIDASE"/>
    <property type="match status" value="1"/>
</dbReference>
<evidence type="ECO:0000313" key="6">
    <source>
        <dbReference type="Proteomes" id="UP001314263"/>
    </source>
</evidence>
<evidence type="ECO:0000259" key="4">
    <source>
        <dbReference type="Pfam" id="PF01156"/>
    </source>
</evidence>
<keyword evidence="3" id="KW-0326">Glycosidase</keyword>
<dbReference type="EMBL" id="CAUYUE010000002">
    <property type="protein sequence ID" value="CAK0741522.1"/>
    <property type="molecule type" value="Genomic_DNA"/>
</dbReference>
<evidence type="ECO:0000256" key="1">
    <source>
        <dbReference type="ARBA" id="ARBA00009176"/>
    </source>
</evidence>
<organism evidence="5 6">
    <name type="scientific">Coccomyxa viridis</name>
    <dbReference type="NCBI Taxonomy" id="1274662"/>
    <lineage>
        <taxon>Eukaryota</taxon>
        <taxon>Viridiplantae</taxon>
        <taxon>Chlorophyta</taxon>
        <taxon>core chlorophytes</taxon>
        <taxon>Trebouxiophyceae</taxon>
        <taxon>Trebouxiophyceae incertae sedis</taxon>
        <taxon>Coccomyxaceae</taxon>
        <taxon>Coccomyxa</taxon>
    </lineage>
</organism>
<dbReference type="Gene3D" id="3.90.245.10">
    <property type="entry name" value="Ribonucleoside hydrolase-like"/>
    <property type="match status" value="1"/>
</dbReference>
<dbReference type="InterPro" id="IPR036452">
    <property type="entry name" value="Ribo_hydro-like"/>
</dbReference>
<protein>
    <recommendedName>
        <fullName evidence="4">Inosine/uridine-preferring nucleoside hydrolase domain-containing protein</fullName>
    </recommendedName>
</protein>
<dbReference type="SUPFAM" id="SSF53590">
    <property type="entry name" value="Nucleoside hydrolase"/>
    <property type="match status" value="1"/>
</dbReference>
<evidence type="ECO:0000256" key="2">
    <source>
        <dbReference type="ARBA" id="ARBA00022801"/>
    </source>
</evidence>
<dbReference type="Pfam" id="PF01156">
    <property type="entry name" value="IU_nuc_hydro"/>
    <property type="match status" value="1"/>
</dbReference>
<dbReference type="InterPro" id="IPR001910">
    <property type="entry name" value="Inosine/uridine_hydrolase_dom"/>
</dbReference>
<proteinExistence type="inferred from homology"/>
<reference evidence="5 6" key="1">
    <citation type="submission" date="2023-10" db="EMBL/GenBank/DDBJ databases">
        <authorList>
            <person name="Maclean D."/>
            <person name="Macfadyen A."/>
        </authorList>
    </citation>
    <scope>NUCLEOTIDE SEQUENCE [LARGE SCALE GENOMIC DNA]</scope>
</reference>
<accession>A0AAV1HU60</accession>
<comment type="similarity">
    <text evidence="1">Belongs to the IUNH family.</text>
</comment>
<evidence type="ECO:0000256" key="3">
    <source>
        <dbReference type="ARBA" id="ARBA00023295"/>
    </source>
</evidence>
<evidence type="ECO:0000313" key="5">
    <source>
        <dbReference type="EMBL" id="CAK0741522.1"/>
    </source>
</evidence>
<dbReference type="InterPro" id="IPR023186">
    <property type="entry name" value="IUNH"/>
</dbReference>
<keyword evidence="6" id="KW-1185">Reference proteome</keyword>
<dbReference type="PANTHER" id="PTHR12304">
    <property type="entry name" value="INOSINE-URIDINE PREFERRING NUCLEOSIDE HYDROLASE"/>
    <property type="match status" value="1"/>
</dbReference>
<dbReference type="Proteomes" id="UP001314263">
    <property type="component" value="Unassembled WGS sequence"/>
</dbReference>
<gene>
    <name evidence="5" type="ORF">CVIRNUC_001330</name>
</gene>
<keyword evidence="2" id="KW-0378">Hydrolase</keyword>
<dbReference type="GO" id="GO:0006152">
    <property type="term" value="P:purine nucleoside catabolic process"/>
    <property type="evidence" value="ECO:0007669"/>
    <property type="project" value="TreeGrafter"/>
</dbReference>
<name>A0AAV1HU60_9CHLO</name>
<sequence length="319" mass="34864">MGMSRKKLVIDTDPGIDDGMAVLIAMNSEEVDIIGLTTVFGNVYTPTATRNAFKLLEIAGRTQIPVAEGAQRTFAGIEKDWVADFVHGDDGFGNMNFPDVKGEKDSRSAADFLIELVREQPGEICILALGPVTNLALAMQQDPSFARNLGELVILGGAFFVNGNVNPATEANFFGDPEAADFVFGHSAKIKVVGLDVTHSCTFTGSELKGLHGKGRFGTFLSSITAFYLKYHQDSYDMDAVYVHDPAALAVVLWPSLFTWRPGQIRVLTESVARGMSVMDTQLKRWNRPHPWTDRPKVQVAVAVNAQEVTQRLLQRMGA</sequence>
<feature type="domain" description="Inosine/uridine-preferring nucleoside hydrolase" evidence="4">
    <location>
        <begin position="8"/>
        <end position="309"/>
    </location>
</feature>